<gene>
    <name evidence="1" type="ORF">AFIC_001877</name>
</gene>
<organism evidence="1 2">
    <name type="scientific">Afipia carboxydohydrogena</name>
    <name type="common">Pseudomonas carboxydohydrogena</name>
    <dbReference type="NCBI Taxonomy" id="290"/>
    <lineage>
        <taxon>Bacteria</taxon>
        <taxon>Pseudomonadati</taxon>
        <taxon>Pseudomonadota</taxon>
        <taxon>Alphaproteobacteria</taxon>
        <taxon>Hyphomicrobiales</taxon>
        <taxon>Nitrobacteraceae</taxon>
        <taxon>Afipia</taxon>
    </lineage>
</organism>
<reference evidence="1 2" key="1">
    <citation type="submission" date="2022-11" db="EMBL/GenBank/DDBJ databases">
        <authorList>
            <person name="Siebert D."/>
            <person name="Busche T."/>
            <person name="Saydam E."/>
            <person name="Kalinowski J."/>
            <person name="Ruckert C."/>
            <person name="Blombach B."/>
        </authorList>
    </citation>
    <scope>NUCLEOTIDE SEQUENCE [LARGE SCALE GENOMIC DNA]</scope>
    <source>
        <strain evidence="1 2">DSM 1083</strain>
    </source>
</reference>
<dbReference type="EMBL" id="CP113162">
    <property type="protein sequence ID" value="WEF50341.1"/>
    <property type="molecule type" value="Genomic_DNA"/>
</dbReference>
<dbReference type="InterPro" id="IPR024072">
    <property type="entry name" value="DHFR-like_dom_sf"/>
</dbReference>
<evidence type="ECO:0000313" key="2">
    <source>
        <dbReference type="Proteomes" id="UP001213907"/>
    </source>
</evidence>
<dbReference type="SUPFAM" id="SSF53597">
    <property type="entry name" value="Dihydrofolate reductase-like"/>
    <property type="match status" value="1"/>
</dbReference>
<protein>
    <recommendedName>
        <fullName evidence="3">Dihydrofolate reductase</fullName>
    </recommendedName>
</protein>
<dbReference type="Proteomes" id="UP001213907">
    <property type="component" value="Chromosome"/>
</dbReference>
<keyword evidence="2" id="KW-1185">Reference proteome</keyword>
<evidence type="ECO:0008006" key="3">
    <source>
        <dbReference type="Google" id="ProtNLM"/>
    </source>
</evidence>
<evidence type="ECO:0000313" key="1">
    <source>
        <dbReference type="EMBL" id="WEF50341.1"/>
    </source>
</evidence>
<proteinExistence type="predicted"/>
<dbReference type="RefSeq" id="WP_275245980.1">
    <property type="nucleotide sequence ID" value="NZ_BAABDX010000002.1"/>
</dbReference>
<dbReference type="Gene3D" id="3.40.430.10">
    <property type="entry name" value="Dihydrofolate Reductase, subunit A"/>
    <property type="match status" value="1"/>
</dbReference>
<name>A0ABY8BLT5_AFICR</name>
<accession>A0ABY8BLT5</accession>
<sequence length="181" mass="19673">MPIEAYVIVSANGMLADSTGVMPDSLKFPADQTFFENVLDEADLIVHGRHSHEEQKRSNERTRLVLTTSIPALAPDTAHPHSTLWNPAGATFEEACEAIGISPSAKIAIIGGPHVYAFFLDRYDAFWLSQAHDVHLADGLGVMPGVPQKTPQDILAAAGLHAAETRVLDAARRVDLTAWRR</sequence>